<dbReference type="Pfam" id="PF03965">
    <property type="entry name" value="Penicillinase_R"/>
    <property type="match status" value="1"/>
</dbReference>
<evidence type="ECO:0000256" key="2">
    <source>
        <dbReference type="ARBA" id="ARBA00023015"/>
    </source>
</evidence>
<keyword evidence="3" id="KW-0238">DNA-binding</keyword>
<evidence type="ECO:0000313" key="5">
    <source>
        <dbReference type="EMBL" id="MBC5771062.1"/>
    </source>
</evidence>
<dbReference type="Gene3D" id="1.10.10.10">
    <property type="entry name" value="Winged helix-like DNA-binding domain superfamily/Winged helix DNA-binding domain"/>
    <property type="match status" value="1"/>
</dbReference>
<evidence type="ECO:0000256" key="1">
    <source>
        <dbReference type="ARBA" id="ARBA00011046"/>
    </source>
</evidence>
<gene>
    <name evidence="5" type="ORF">H8Z83_12155</name>
</gene>
<sequence>MDIPKIHEGEYRFCLIMWEHEPVTAAELVKLCQEQLGWKRTTTYTVIKRLGEKGVLQNDNGTITSLVSKDAVQAYEIGELVEKTFEGSLPAFVAAFTKHQNISEEELDEVQRMIDRIRRGGK</sequence>
<keyword evidence="2" id="KW-0805">Transcription regulation</keyword>
<organism evidence="5 6">
    <name type="scientific">Dysosmobacter segnis</name>
    <dbReference type="NCBI Taxonomy" id="2763042"/>
    <lineage>
        <taxon>Bacteria</taxon>
        <taxon>Bacillati</taxon>
        <taxon>Bacillota</taxon>
        <taxon>Clostridia</taxon>
        <taxon>Eubacteriales</taxon>
        <taxon>Oscillospiraceae</taxon>
        <taxon>Dysosmobacter</taxon>
    </lineage>
</organism>
<accession>A0A923MLF9</accession>
<dbReference type="Gene3D" id="1.10.4040.10">
    <property type="entry name" value="Penicillinase repressor domain"/>
    <property type="match status" value="1"/>
</dbReference>
<comment type="caution">
    <text evidence="5">The sequence shown here is derived from an EMBL/GenBank/DDBJ whole genome shotgun (WGS) entry which is preliminary data.</text>
</comment>
<dbReference type="EMBL" id="JACOQI010000012">
    <property type="protein sequence ID" value="MBC5771062.1"/>
    <property type="molecule type" value="Genomic_DNA"/>
</dbReference>
<keyword evidence="6" id="KW-1185">Reference proteome</keyword>
<proteinExistence type="inferred from homology"/>
<dbReference type="InterPro" id="IPR036390">
    <property type="entry name" value="WH_DNA-bd_sf"/>
</dbReference>
<dbReference type="SUPFAM" id="SSF46785">
    <property type="entry name" value="Winged helix' DNA-binding domain"/>
    <property type="match status" value="1"/>
</dbReference>
<dbReference type="GO" id="GO:0003677">
    <property type="term" value="F:DNA binding"/>
    <property type="evidence" value="ECO:0007669"/>
    <property type="project" value="UniProtKB-KW"/>
</dbReference>
<reference evidence="5" key="1">
    <citation type="submission" date="2020-08" db="EMBL/GenBank/DDBJ databases">
        <title>Genome public.</title>
        <authorList>
            <person name="Liu C."/>
            <person name="Sun Q."/>
        </authorList>
    </citation>
    <scope>NUCLEOTIDE SEQUENCE</scope>
    <source>
        <strain evidence="5">BX15</strain>
    </source>
</reference>
<dbReference type="InterPro" id="IPR005650">
    <property type="entry name" value="BlaI_family"/>
</dbReference>
<dbReference type="GO" id="GO:0045892">
    <property type="term" value="P:negative regulation of DNA-templated transcription"/>
    <property type="evidence" value="ECO:0007669"/>
    <property type="project" value="InterPro"/>
</dbReference>
<dbReference type="PIRSF" id="PIRSF019455">
    <property type="entry name" value="CopR_AtkY"/>
    <property type="match status" value="1"/>
</dbReference>
<dbReference type="Proteomes" id="UP000620327">
    <property type="component" value="Unassembled WGS sequence"/>
</dbReference>
<evidence type="ECO:0000313" key="6">
    <source>
        <dbReference type="Proteomes" id="UP000620327"/>
    </source>
</evidence>
<evidence type="ECO:0000256" key="4">
    <source>
        <dbReference type="ARBA" id="ARBA00023163"/>
    </source>
</evidence>
<name>A0A923MLF9_9FIRM</name>
<dbReference type="RefSeq" id="WP_187015290.1">
    <property type="nucleotide sequence ID" value="NZ_JACOQI010000012.1"/>
</dbReference>
<dbReference type="AlphaFoldDB" id="A0A923MLF9"/>
<protein>
    <submittedName>
        <fullName evidence="5">BlaI/MecI/CopY family transcriptional regulator</fullName>
    </submittedName>
</protein>
<evidence type="ECO:0000256" key="3">
    <source>
        <dbReference type="ARBA" id="ARBA00023125"/>
    </source>
</evidence>
<comment type="similarity">
    <text evidence="1">Belongs to the BlaI transcriptional regulatory family.</text>
</comment>
<keyword evidence="4" id="KW-0804">Transcription</keyword>
<dbReference type="InterPro" id="IPR036388">
    <property type="entry name" value="WH-like_DNA-bd_sf"/>
</dbReference>